<evidence type="ECO:0000256" key="3">
    <source>
        <dbReference type="ARBA" id="ARBA00023015"/>
    </source>
</evidence>
<evidence type="ECO:0000256" key="1">
    <source>
        <dbReference type="ARBA" id="ARBA00004123"/>
    </source>
</evidence>
<comment type="caution">
    <text evidence="7">The sequence shown here is derived from an EMBL/GenBank/DDBJ whole genome shotgun (WGS) entry which is preliminary data.</text>
</comment>
<comment type="subcellular location">
    <subcellularLocation>
        <location evidence="1">Nucleus</location>
    </subcellularLocation>
</comment>
<evidence type="ECO:0000313" key="8">
    <source>
        <dbReference type="Proteomes" id="UP001182556"/>
    </source>
</evidence>
<keyword evidence="8" id="KW-1185">Reference proteome</keyword>
<dbReference type="SMART" id="SM01401">
    <property type="entry name" value="Sds3"/>
    <property type="match status" value="1"/>
</dbReference>
<evidence type="ECO:0000256" key="2">
    <source>
        <dbReference type="ARBA" id="ARBA00022491"/>
    </source>
</evidence>
<dbReference type="GO" id="GO:0005654">
    <property type="term" value="C:nucleoplasm"/>
    <property type="evidence" value="ECO:0007669"/>
    <property type="project" value="UniProtKB-ARBA"/>
</dbReference>
<keyword evidence="5" id="KW-0539">Nucleus</keyword>
<dbReference type="Proteomes" id="UP001182556">
    <property type="component" value="Unassembled WGS sequence"/>
</dbReference>
<dbReference type="InterPro" id="IPR013907">
    <property type="entry name" value="Sds3"/>
</dbReference>
<keyword evidence="4" id="KW-0804">Transcription</keyword>
<sequence>MSNPAYHHRYMNGMPVVPNLIPPQHAESKRDRKRRETVNKIELLHQESWNNRDEKFNALYKEYHSENKAVNSQPPTSSRYLLRLYPSTIERDALLEAAEVEYQYKLVCTGLENEAQLIVRAAQAKKMYESERESIEGQYWDARDQVRQRLLSAIEERRRKLREEKEGGDMITESLLENQSKPKPSRRMPFRSRRGSPATRDGSPSHPYHVPRPSPPPSGTKHDDLLLHEYFIPALTKISTDDILASQSSSLTIIPPVNPTTTQAGGKRGPRGKDANNGDNKEILNAPGTATALAVASGQQAPPAPKGTRGAGATGHWVLGKSLAELKRMESASQLEIESDWARIQGSTGRGRRTRGD</sequence>
<evidence type="ECO:0000256" key="4">
    <source>
        <dbReference type="ARBA" id="ARBA00023163"/>
    </source>
</evidence>
<feature type="region of interest" description="Disordered" evidence="6">
    <location>
        <begin position="254"/>
        <end position="281"/>
    </location>
</feature>
<name>A0AAD9CXW8_PAPLA</name>
<feature type="compositionally biased region" description="Basic residues" evidence="6">
    <location>
        <begin position="183"/>
        <end position="194"/>
    </location>
</feature>
<gene>
    <name evidence="7" type="ORF">DB88DRAFT_370040</name>
</gene>
<dbReference type="EMBL" id="JAODAN010000008">
    <property type="protein sequence ID" value="KAK1922779.1"/>
    <property type="molecule type" value="Genomic_DNA"/>
</dbReference>
<evidence type="ECO:0000256" key="5">
    <source>
        <dbReference type="ARBA" id="ARBA00023242"/>
    </source>
</evidence>
<evidence type="ECO:0000256" key="6">
    <source>
        <dbReference type="SAM" id="MobiDB-lite"/>
    </source>
</evidence>
<accession>A0AAD9CXW8</accession>
<dbReference type="GO" id="GO:0010468">
    <property type="term" value="P:regulation of gene expression"/>
    <property type="evidence" value="ECO:0007669"/>
    <property type="project" value="UniProtKB-ARBA"/>
</dbReference>
<dbReference type="AlphaFoldDB" id="A0AAD9CXW8"/>
<keyword evidence="3" id="KW-0805">Transcription regulation</keyword>
<evidence type="ECO:0000313" key="7">
    <source>
        <dbReference type="EMBL" id="KAK1922779.1"/>
    </source>
</evidence>
<organism evidence="7 8">
    <name type="scientific">Papiliotrema laurentii</name>
    <name type="common">Cryptococcus laurentii</name>
    <dbReference type="NCBI Taxonomy" id="5418"/>
    <lineage>
        <taxon>Eukaryota</taxon>
        <taxon>Fungi</taxon>
        <taxon>Dikarya</taxon>
        <taxon>Basidiomycota</taxon>
        <taxon>Agaricomycotina</taxon>
        <taxon>Tremellomycetes</taxon>
        <taxon>Tremellales</taxon>
        <taxon>Rhynchogastremaceae</taxon>
        <taxon>Papiliotrema</taxon>
    </lineage>
</organism>
<keyword evidence="2" id="KW-0678">Repressor</keyword>
<protein>
    <submittedName>
        <fullName evidence="7">Uncharacterized protein</fullName>
    </submittedName>
</protein>
<feature type="compositionally biased region" description="Basic and acidic residues" evidence="6">
    <location>
        <begin position="271"/>
        <end position="281"/>
    </location>
</feature>
<reference evidence="7" key="1">
    <citation type="submission" date="2023-02" db="EMBL/GenBank/DDBJ databases">
        <title>Identification and recombinant expression of a fungal hydrolase from Papiliotrema laurentii that hydrolyzes apple cutin and clears colloidal polyester polyurethane.</title>
        <authorList>
            <consortium name="DOE Joint Genome Institute"/>
            <person name="Roman V.A."/>
            <person name="Bojanowski C."/>
            <person name="Crable B.R."/>
            <person name="Wagner D.N."/>
            <person name="Hung C.S."/>
            <person name="Nadeau L.J."/>
            <person name="Schratz L."/>
            <person name="Haridas S."/>
            <person name="Pangilinan J."/>
            <person name="Lipzen A."/>
            <person name="Na H."/>
            <person name="Yan M."/>
            <person name="Ng V."/>
            <person name="Grigoriev I.V."/>
            <person name="Spatafora J.W."/>
            <person name="Barlow D."/>
            <person name="Biffinger J."/>
            <person name="Kelley-Loughnane N."/>
            <person name="Varaljay V.A."/>
            <person name="Crookes-Goodson W.J."/>
        </authorList>
    </citation>
    <scope>NUCLEOTIDE SEQUENCE</scope>
    <source>
        <strain evidence="7">5307AH</strain>
    </source>
</reference>
<feature type="region of interest" description="Disordered" evidence="6">
    <location>
        <begin position="163"/>
        <end position="222"/>
    </location>
</feature>
<proteinExistence type="predicted"/>